<dbReference type="Proteomes" id="UP000694044">
    <property type="component" value="Unassembled WGS sequence"/>
</dbReference>
<name>A0A8T1WD37_9STRA</name>
<keyword evidence="7" id="KW-1185">Reference proteome</keyword>
<dbReference type="InterPro" id="IPR000742">
    <property type="entry name" value="EGF"/>
</dbReference>
<feature type="signal peptide" evidence="4">
    <location>
        <begin position="1"/>
        <end position="24"/>
    </location>
</feature>
<dbReference type="SMART" id="SM00237">
    <property type="entry name" value="Calx_beta"/>
    <property type="match status" value="3"/>
</dbReference>
<dbReference type="PANTHER" id="PTHR11878">
    <property type="entry name" value="SODIUM/CALCIUM EXCHANGER"/>
    <property type="match status" value="1"/>
</dbReference>
<keyword evidence="2" id="KW-1015">Disulfide bond</keyword>
<feature type="domain" description="EGF-like" evidence="5">
    <location>
        <begin position="1870"/>
        <end position="1907"/>
    </location>
</feature>
<dbReference type="CDD" id="cd00053">
    <property type="entry name" value="EGF"/>
    <property type="match status" value="1"/>
</dbReference>
<dbReference type="OrthoDB" id="418484at2759"/>
<gene>
    <name evidence="6" type="primary">GPR98</name>
    <name evidence="6" type="ORF">PHYPSEUDO_005245</name>
</gene>
<keyword evidence="2" id="KW-0245">EGF-like domain</keyword>
<keyword evidence="3" id="KW-1133">Transmembrane helix</keyword>
<evidence type="ECO:0000313" key="7">
    <source>
        <dbReference type="Proteomes" id="UP000694044"/>
    </source>
</evidence>
<evidence type="ECO:0000259" key="5">
    <source>
        <dbReference type="PROSITE" id="PS50026"/>
    </source>
</evidence>
<accession>A0A8T1WD37</accession>
<keyword evidence="3" id="KW-0812">Transmembrane</keyword>
<dbReference type="PROSITE" id="PS50026">
    <property type="entry name" value="EGF_3"/>
    <property type="match status" value="1"/>
</dbReference>
<comment type="caution">
    <text evidence="2">Lacks conserved residue(s) required for the propagation of feature annotation.</text>
</comment>
<sequence>MNRCGRLVQYCLILLVCSLTTAHAASNAGTFDFEAQSYTFQEDAGTVQVKIVRTGRASESVVVEYGLAKPMDATATLNKNFKLTDSVYEVIFDENQLEGYISVELINDAEYEANEYFYLEIRSVSASAAIGSTNPITTVFIADDGDAGEFNFAVPYIFCREDSGNAVVSIERSIGFSSASYVPVALKVATVLVDSNATQGGSKAFDYLEISQELTWTTDEVSKTFAVKIFNNYKYQPDSRTIKVRLLTVTGGATIGTKSDTWIYIIDDRDAGTLSFALSHYEVLENGGKVTVNVTRSGIPDATDVNTYTDGEVKVDIATYSGTIAPGKSRYDLDYDYGVVEARGCTHISPCTAKEAVAYTPIQTTTLTFADKEAWKMFDVSILNNDLFQAPDQVFKVVLQNVVGGAHLGVDYEHPCEWSWYHDEFLALEVHTDQLLDNVGTIVTIQDDGDPAVIVSKGSLSISEIGQTDTFRVRLNSQPASDVTIRLSVTAAELKLSRSYLTFSSANWKSYQTITVEAVPDDVAAGIHSSTIFITATSSDASYNTPFKTAAASTGYTLAISIYTQQWGTYDTGNADHAFPWKESDGVLTSPADKSSIKAFILDDDQPIIKVVPEVVRHQQTDNKPQDFVCVRENGHDASVQIALLTKPHANVDISFVVDADSKILIDPETIQFTSSTWRDAQNIKISAVTDSSADALKEVTYSTILINSASSGDTMYNHGNQPVGTLFVQRFPAAGVLLDSSRATVRENGGSNAIVTYDLRLRSEPMHWEPEGGDYEPFELVFGPSGDTTLVFSADSQGALGASGSLTTAGNSSLSTVSQTVKSVAVIRFDTYPTIQIETGSSQVGLAILRLFRLSGGENGGLGGIIVGVTTAEIEMSDAWNETLLETQCTDSNSKLVPDCSLTENGSLVTSLFPDTTSFEDVSGQTDGEVLVTQSKEIDPNTNVFVPSSGWVEIDVTATVNRVLAQQRDQSSSSSTISFLVYSRSVATFLYDGVDEVYFASKEHSDSSLHPQLKLIASGSVNLALSGTASQSQQGNADAAIDGKTNSDSGIAFSYAMSRTVDTYPWWQIDLNTIRRIENVDITIKKKVPVPDLLADQLPTSIWIFLSNSPFLESNNETADFLSAKGNALYSHEFKVFSRSFDGSEADTISYRWRVNGELNGKFGEDRFFADQTTSTEARYLRLQVEGENSVLLNEVEVYQQPFASSRIVVGGYMASVANARAGQNQIEFAISSMQGSEPSPCDETTRICRHELLFTSGNWRDSQQVQVQAVDDKVAIGDREVMMTHTAESLDPDYTGDSFCGGSQVNCNGGLFNGSSVKKLLILEDDESKVVLSKSEFTVTEGSNAYPNAASFYKLTDLQTRYIRCSNDPDAVVDLQTTSKAACAASFSGVSGTPWEACITNSSALPLETGSAWMMAGFESATNLSSLSLMIPALTGSKYIRQLTLWGNPKTTITGAATDVFNITKDWIEMATVQVSMKSGGPQTMTMNNLSLFNVQSILIVFDKSYDSSNRCILAPQVTVTGSKPVTFPLSVRGELASPDSVPPAVSHLSRMHLYGVPDSVSISLSSEPLADTFVSVLVESGSVDVSIFDASNASSVPNSLADLVGAKYVSGDIRQFRMPTTLRFTPENWNVAQELTFLAVDDNTYLGNRTFTLHMSSSSTDIDGFVVPSQTFDTNAILRSNVQLSAALSYSNADFVVRDHLEAVWPFHIVTKWLSASGSIQVAVIDDDLPGVTISTSEVIESESSSTTNFSVSLDSAPLQDVTVTISYEKDSSLLSASPMGLTFTRLNWYEPQWVGIYPVANDIYDAAYPFTMNYERLVSKAKQPIFLHKISSTDGAYDGLQVGTNENDRSTAYIVNQGVRVIIKDDDTGCEKEYECLNGGACLKSSAGNVCWCPSTFGMKNCSLVCERVSECAFDRLLFNIRCFESESSAVCSSTFSAKALTSVLYRMLTTQAVTGLNGQVYPKLSLRPISEALYVVNNSRTACVDGSGGCISVSVDFMRPNLDDTSITSKLFAYQEAGSLKATPMHIELMTSDPQYVESSSAMVGMWVFVGFCGAALTSAGGLFAARAIHAKTSHVKPDNDEDTRLLAVGATSPREGVTLPSPVST</sequence>
<dbReference type="GO" id="GO:0005432">
    <property type="term" value="F:calcium:sodium antiporter activity"/>
    <property type="evidence" value="ECO:0007669"/>
    <property type="project" value="TreeGrafter"/>
</dbReference>
<keyword evidence="1" id="KW-0813">Transport</keyword>
<proteinExistence type="predicted"/>
<reference evidence="6" key="1">
    <citation type="submission" date="2021-02" db="EMBL/GenBank/DDBJ databases">
        <authorList>
            <person name="Palmer J.M."/>
        </authorList>
    </citation>
    <scope>NUCLEOTIDE SEQUENCE</scope>
    <source>
        <strain evidence="6">SCRP734</strain>
    </source>
</reference>
<dbReference type="GO" id="GO:0016020">
    <property type="term" value="C:membrane"/>
    <property type="evidence" value="ECO:0007669"/>
    <property type="project" value="InterPro"/>
</dbReference>
<dbReference type="Pfam" id="PF03160">
    <property type="entry name" value="Calx-beta"/>
    <property type="match status" value="3"/>
</dbReference>
<keyword evidence="1" id="KW-0406">Ion transport</keyword>
<keyword evidence="3" id="KW-0472">Membrane</keyword>
<feature type="transmembrane region" description="Helical" evidence="3">
    <location>
        <begin position="2049"/>
        <end position="2071"/>
    </location>
</feature>
<evidence type="ECO:0000256" key="3">
    <source>
        <dbReference type="SAM" id="Phobius"/>
    </source>
</evidence>
<evidence type="ECO:0000313" key="6">
    <source>
        <dbReference type="EMBL" id="KAG7391296.1"/>
    </source>
</evidence>
<evidence type="ECO:0000256" key="4">
    <source>
        <dbReference type="SAM" id="SignalP"/>
    </source>
</evidence>
<evidence type="ECO:0000256" key="1">
    <source>
        <dbReference type="ARBA" id="ARBA00023065"/>
    </source>
</evidence>
<dbReference type="GO" id="GO:0007154">
    <property type="term" value="P:cell communication"/>
    <property type="evidence" value="ECO:0007669"/>
    <property type="project" value="InterPro"/>
</dbReference>
<dbReference type="GO" id="GO:0098703">
    <property type="term" value="P:calcium ion import across plasma membrane"/>
    <property type="evidence" value="ECO:0007669"/>
    <property type="project" value="TreeGrafter"/>
</dbReference>
<feature type="disulfide bond" evidence="2">
    <location>
        <begin position="1897"/>
        <end position="1906"/>
    </location>
</feature>
<feature type="chain" id="PRO_5035886529" evidence="4">
    <location>
        <begin position="25"/>
        <end position="2111"/>
    </location>
</feature>
<dbReference type="PANTHER" id="PTHR11878:SF65">
    <property type="entry name" value="NA_CA-EXCHANGE PROTEIN, ISOFORM G"/>
    <property type="match status" value="1"/>
</dbReference>
<dbReference type="InterPro" id="IPR003644">
    <property type="entry name" value="Calx_beta"/>
</dbReference>
<comment type="caution">
    <text evidence="6">The sequence shown here is derived from an EMBL/GenBank/DDBJ whole genome shotgun (WGS) entry which is preliminary data.</text>
</comment>
<keyword evidence="4" id="KW-0732">Signal</keyword>
<protein>
    <submittedName>
        <fullName evidence="6">Solute carrier 8 sodium calcium exchanger member</fullName>
    </submittedName>
</protein>
<evidence type="ECO:0000256" key="2">
    <source>
        <dbReference type="PROSITE-ProRule" id="PRU00076"/>
    </source>
</evidence>
<dbReference type="InterPro" id="IPR051171">
    <property type="entry name" value="CaCA"/>
</dbReference>
<organism evidence="6 7">
    <name type="scientific">Phytophthora pseudosyringae</name>
    <dbReference type="NCBI Taxonomy" id="221518"/>
    <lineage>
        <taxon>Eukaryota</taxon>
        <taxon>Sar</taxon>
        <taxon>Stramenopiles</taxon>
        <taxon>Oomycota</taxon>
        <taxon>Peronosporomycetes</taxon>
        <taxon>Peronosporales</taxon>
        <taxon>Peronosporaceae</taxon>
        <taxon>Phytophthora</taxon>
    </lineage>
</organism>
<dbReference type="EMBL" id="JAGDFM010000022">
    <property type="protein sequence ID" value="KAG7391296.1"/>
    <property type="molecule type" value="Genomic_DNA"/>
</dbReference>